<protein>
    <submittedName>
        <fullName evidence="1">Uncharacterized protein</fullName>
    </submittedName>
</protein>
<organism evidence="1">
    <name type="scientific">Lotharella vacuolata</name>
    <dbReference type="NCBI Taxonomy" id="74820"/>
    <lineage>
        <taxon>Eukaryota</taxon>
        <taxon>Sar</taxon>
        <taxon>Rhizaria</taxon>
        <taxon>Cercozoa</taxon>
        <taxon>Chlorarachniophyceae</taxon>
        <taxon>Lotharella</taxon>
    </lineage>
</organism>
<dbReference type="PANTHER" id="PTHR11630:SF43">
    <property type="entry name" value="DNA REPLICATION LICENSING FACTOR MCM6"/>
    <property type="match status" value="1"/>
</dbReference>
<name>A0A0H5BH45_9EUKA</name>
<geneLocation type="nucleomorph" evidence="1"/>
<dbReference type="GO" id="GO:1990518">
    <property type="term" value="F:single-stranded 3'-5' DNA helicase activity"/>
    <property type="evidence" value="ECO:0007669"/>
    <property type="project" value="TreeGrafter"/>
</dbReference>
<dbReference type="InterPro" id="IPR031327">
    <property type="entry name" value="MCM"/>
</dbReference>
<dbReference type="GO" id="GO:0000727">
    <property type="term" value="P:double-strand break repair via break-induced replication"/>
    <property type="evidence" value="ECO:0007669"/>
    <property type="project" value="TreeGrafter"/>
</dbReference>
<dbReference type="GO" id="GO:0003697">
    <property type="term" value="F:single-stranded DNA binding"/>
    <property type="evidence" value="ECO:0007669"/>
    <property type="project" value="TreeGrafter"/>
</dbReference>
<dbReference type="GO" id="GO:0005634">
    <property type="term" value="C:nucleus"/>
    <property type="evidence" value="ECO:0007669"/>
    <property type="project" value="TreeGrafter"/>
</dbReference>
<keyword evidence="1" id="KW-0542">Nucleomorph</keyword>
<dbReference type="PANTHER" id="PTHR11630">
    <property type="entry name" value="DNA REPLICATION LICENSING FACTOR MCM FAMILY MEMBER"/>
    <property type="match status" value="1"/>
</dbReference>
<dbReference type="AlphaFoldDB" id="A0A0H5BH45"/>
<dbReference type="SUPFAM" id="SSF50249">
    <property type="entry name" value="Nucleic acid-binding proteins"/>
    <property type="match status" value="1"/>
</dbReference>
<dbReference type="GO" id="GO:0005524">
    <property type="term" value="F:ATP binding"/>
    <property type="evidence" value="ECO:0007669"/>
    <property type="project" value="InterPro"/>
</dbReference>
<accession>A0A0H5BH45</accession>
<dbReference type="GO" id="GO:0042555">
    <property type="term" value="C:MCM complex"/>
    <property type="evidence" value="ECO:0007669"/>
    <property type="project" value="TreeGrafter"/>
</dbReference>
<dbReference type="EMBL" id="AB996600">
    <property type="protein sequence ID" value="BAS01556.1"/>
    <property type="molecule type" value="Genomic_DNA"/>
</dbReference>
<proteinExistence type="predicted"/>
<sequence length="719" mass="86484">MEMEKIKSEFISFLKFIYFNLNHDLNKKNFFNFKKYIFSFLKGLTETIPINLKILLIYDKFLFDFIINNFSQLKTTLKKCVIQFILNITGKNISFFLNTFKNLNLGFFDLPLSYNIKYTTIKILGKLVSINSIIISKSDTFASFSKLICKCLSCFNERKINLTKMYLKEKLYCFNKVLIYTRNHWLLLFNKNYCYVYQLFVVKIQSRLNKLTICRSRKQIIFKKYFFIILKNDLCNNLNVATKCIFTGKFVFINRKKNMDIRNFINSLEMNLLVIDQKIRNQGTSNHTVSNNLIEACFVVIKKFESNSYCYDLYKKQFGIKENQKILFMRLKVKIDKDFFYKFILHMFVPFLKGNFFFKKALFLFLMFNQNYNQYNAKINYNLSLCLDTGNTDENSQLLRYIHLLSSKFIYYNLNNFKLVDYKNNIKKIEKIREIKNERYNLNICPIFCIDQISYLKKIDTIFILILIDSQLNYYNKNNYILQNFKILLGCEIKNIKNRFSYMFFQEFFRNSFIYKLDLLLLTNKQEKLEEVKYLVEKYTLGVYSIISFQEIKNLLFSNLFLIHKCNLKITNKAKTNIIYFYKYLKINKNMIKIFQNTSILYSRIKIIELLLRFSLTISKIKFQKNIKNRDVNEAKHIITFHYYNLKYHIKSVILGKNVFSCAEIKNVQNNSKNLKLFQSNILRLLKEELIISTMIIFRMNKIYYKIVNTIMILLTICK</sequence>
<evidence type="ECO:0000313" key="1">
    <source>
        <dbReference type="EMBL" id="BAS01556.1"/>
    </source>
</evidence>
<dbReference type="InterPro" id="IPR012340">
    <property type="entry name" value="NA-bd_OB-fold"/>
</dbReference>
<reference evidence="1" key="1">
    <citation type="journal article" date="2015" name="Genome Biol. Evol.">
        <title>Nucleomorph Genome Sequences of Two Chlorarachniophytes, Amorphochlora amoebiformis and Lotharella vacuolata.</title>
        <authorList>
            <person name="Suzuki S."/>
            <person name="Shirato S."/>
            <person name="Hirakawa Y."/>
            <person name="Ishida K."/>
        </authorList>
    </citation>
    <scope>NUCLEOTIDE SEQUENCE</scope>
    <source>
        <strain evidence="1">CCMP240</strain>
    </source>
</reference>
<dbReference type="GO" id="GO:1902969">
    <property type="term" value="P:mitotic DNA replication"/>
    <property type="evidence" value="ECO:0007669"/>
    <property type="project" value="TreeGrafter"/>
</dbReference>